<feature type="transmembrane region" description="Helical" evidence="1">
    <location>
        <begin position="92"/>
        <end position="115"/>
    </location>
</feature>
<keyword evidence="1" id="KW-1133">Transmembrane helix</keyword>
<feature type="transmembrane region" description="Helical" evidence="1">
    <location>
        <begin position="443"/>
        <end position="465"/>
    </location>
</feature>
<keyword evidence="1" id="KW-0812">Transmembrane</keyword>
<accession>A0A9P4WBL5</accession>
<organism evidence="3 4">
    <name type="scientific">Curvularia kusanoi</name>
    <name type="common">Cochliobolus kusanoi</name>
    <dbReference type="NCBI Taxonomy" id="90978"/>
    <lineage>
        <taxon>Eukaryota</taxon>
        <taxon>Fungi</taxon>
        <taxon>Dikarya</taxon>
        <taxon>Ascomycota</taxon>
        <taxon>Pezizomycotina</taxon>
        <taxon>Dothideomycetes</taxon>
        <taxon>Pleosporomycetidae</taxon>
        <taxon>Pleosporales</taxon>
        <taxon>Pleosporineae</taxon>
        <taxon>Pleosporaceae</taxon>
        <taxon>Curvularia</taxon>
    </lineage>
</organism>
<dbReference type="InterPro" id="IPR046623">
    <property type="entry name" value="DUF6536"/>
</dbReference>
<dbReference type="AlphaFoldDB" id="A0A9P4WBL5"/>
<gene>
    <name evidence="3" type="ORF">E8E13_009862</name>
</gene>
<dbReference type="Proteomes" id="UP000801428">
    <property type="component" value="Unassembled WGS sequence"/>
</dbReference>
<name>A0A9P4WBL5_CURKU</name>
<keyword evidence="1" id="KW-0472">Membrane</keyword>
<comment type="caution">
    <text evidence="3">The sequence shown here is derived from an EMBL/GenBank/DDBJ whole genome shotgun (WGS) entry which is preliminary data.</text>
</comment>
<feature type="transmembrane region" description="Helical" evidence="1">
    <location>
        <begin position="606"/>
        <end position="625"/>
    </location>
</feature>
<sequence>MVLKRALTRYRRVQEDSCHGLDADDIELLQDSQEISRAYHPAYDFENFPAPDHNELLPGHDRNQAQKPFRVFQLSSWRAIQKGQFTGWRMGVLVALIGTTLVCLFNVMVTIYILWQGKAKNGYGTLYEGNCQKARDLNVWVHLVVNVLSTLLLGASNYCMHVLSSPTRDELANDYSIIPATEPWIRGASYDNSSIVKITIGNIEWDLSSWQLQNTTRPEWYTTDGAYEAKYANLSTEDCFNAYGTQYLSKLGNVYIVQDGPKILSLDVQDTWRDFISFNSSSLKSEPEIYPSNGWRCQSWSITCDISNTNEVAADQSKWEPFQRPVKYCLAEEVNERCSLNFSTSIAIIVILSNMIKVLCMSLTLHRYRQHEPLVTLGDAIVNFLNHPDPQTKGRCLYTRGAYETQWNWERYNNVQKDALGVDPEGYNPEHRRWSAAPSRTRWWVTYILFAIAVIFGAVCMALSLKGMPSDFKGLWAIGFGQITGQNLLSLDNSFAGGVMIANLPQVMLSYLYLTFNALCTTMFMAREWSTYACTRKPLRVTAPVGEQRSTYWLNMPFRYGIPMQVMALLFHWLTSQSIFLVRMIVLDARSREPNRIISTNGFSPVAIILATCLGILIAIIGFVIGRLRFSSAMPVAASCSAVISAACHPLIEDTSASVKAVQWGAVTHGQRRGVSKSEDLVGHCTFSSLPVVEPMIGHSYA</sequence>
<keyword evidence="4" id="KW-1185">Reference proteome</keyword>
<evidence type="ECO:0000313" key="4">
    <source>
        <dbReference type="Proteomes" id="UP000801428"/>
    </source>
</evidence>
<feature type="domain" description="DUF6536" evidence="2">
    <location>
        <begin position="88"/>
        <end position="172"/>
    </location>
</feature>
<proteinExistence type="predicted"/>
<feature type="transmembrane region" description="Helical" evidence="1">
    <location>
        <begin position="566"/>
        <end position="586"/>
    </location>
</feature>
<evidence type="ECO:0000259" key="2">
    <source>
        <dbReference type="Pfam" id="PF20163"/>
    </source>
</evidence>
<protein>
    <recommendedName>
        <fullName evidence="2">DUF6536 domain-containing protein</fullName>
    </recommendedName>
</protein>
<dbReference type="EMBL" id="SWKU01000013">
    <property type="protein sequence ID" value="KAF3001562.1"/>
    <property type="molecule type" value="Genomic_DNA"/>
</dbReference>
<reference evidence="3" key="1">
    <citation type="submission" date="2019-04" db="EMBL/GenBank/DDBJ databases">
        <title>Sequencing of skin fungus with MAO and IRED activity.</title>
        <authorList>
            <person name="Marsaioli A.J."/>
            <person name="Bonatto J.M.C."/>
            <person name="Reis Junior O."/>
        </authorList>
    </citation>
    <scope>NUCLEOTIDE SEQUENCE</scope>
    <source>
        <strain evidence="3">30M1</strain>
    </source>
</reference>
<evidence type="ECO:0000313" key="3">
    <source>
        <dbReference type="EMBL" id="KAF3001562.1"/>
    </source>
</evidence>
<dbReference type="Pfam" id="PF20163">
    <property type="entry name" value="DUF6536"/>
    <property type="match status" value="1"/>
</dbReference>
<dbReference type="PANTHER" id="PTHR35395:SF1">
    <property type="entry name" value="DUF6536 DOMAIN-CONTAINING PROTEIN"/>
    <property type="match status" value="1"/>
</dbReference>
<evidence type="ECO:0000256" key="1">
    <source>
        <dbReference type="SAM" id="Phobius"/>
    </source>
</evidence>
<dbReference type="OrthoDB" id="5429634at2759"/>
<dbReference type="PANTHER" id="PTHR35395">
    <property type="entry name" value="DUF6536 DOMAIN-CONTAINING PROTEIN"/>
    <property type="match status" value="1"/>
</dbReference>